<gene>
    <name evidence="2" type="ORF">SAMN05192554_11345</name>
</gene>
<dbReference type="Proteomes" id="UP000199370">
    <property type="component" value="Unassembled WGS sequence"/>
</dbReference>
<evidence type="ECO:0000313" key="2">
    <source>
        <dbReference type="EMBL" id="SDN05038.1"/>
    </source>
</evidence>
<dbReference type="AlphaFoldDB" id="A0A1G9Y7I8"/>
<feature type="compositionally biased region" description="Acidic residues" evidence="1">
    <location>
        <begin position="33"/>
        <end position="45"/>
    </location>
</feature>
<proteinExistence type="predicted"/>
<feature type="region of interest" description="Disordered" evidence="1">
    <location>
        <begin position="26"/>
        <end position="45"/>
    </location>
</feature>
<organism evidence="2 3">
    <name type="scientific">Haloarchaeobius iranensis</name>
    <dbReference type="NCBI Taxonomy" id="996166"/>
    <lineage>
        <taxon>Archaea</taxon>
        <taxon>Methanobacteriati</taxon>
        <taxon>Methanobacteriota</taxon>
        <taxon>Stenosarchaea group</taxon>
        <taxon>Halobacteria</taxon>
        <taxon>Halobacteriales</taxon>
        <taxon>Halorubellaceae</taxon>
        <taxon>Haloarchaeobius</taxon>
    </lineage>
</organism>
<protein>
    <submittedName>
        <fullName evidence="2">Uncharacterized protein</fullName>
    </submittedName>
</protein>
<accession>A0A1G9Y7I8</accession>
<reference evidence="2 3" key="1">
    <citation type="submission" date="2016-10" db="EMBL/GenBank/DDBJ databases">
        <authorList>
            <person name="de Groot N.N."/>
        </authorList>
    </citation>
    <scope>NUCLEOTIDE SEQUENCE [LARGE SCALE GENOMIC DNA]</scope>
    <source>
        <strain evidence="3">EB21,IBRC-M 10013,KCTC 4048</strain>
    </source>
</reference>
<evidence type="ECO:0000313" key="3">
    <source>
        <dbReference type="Proteomes" id="UP000199370"/>
    </source>
</evidence>
<name>A0A1G9Y7I8_9EURY</name>
<dbReference type="RefSeq" id="WP_175526448.1">
    <property type="nucleotide sequence ID" value="NZ_FNIA01000013.1"/>
</dbReference>
<dbReference type="EMBL" id="FNIA01000013">
    <property type="protein sequence ID" value="SDN05038.1"/>
    <property type="molecule type" value="Genomic_DNA"/>
</dbReference>
<evidence type="ECO:0000256" key="1">
    <source>
        <dbReference type="SAM" id="MobiDB-lite"/>
    </source>
</evidence>
<sequence length="45" mass="4888">MSWEALFDRAAAYDVTVDDVRATLTERRAASADDPDADEEGGDGR</sequence>
<keyword evidence="3" id="KW-1185">Reference proteome</keyword>